<feature type="chain" id="PRO_5043922579" description="GH18 domain-containing protein" evidence="2">
    <location>
        <begin position="24"/>
        <end position="383"/>
    </location>
</feature>
<dbReference type="InterPro" id="IPR017853">
    <property type="entry name" value="GH"/>
</dbReference>
<evidence type="ECO:0000259" key="3">
    <source>
        <dbReference type="PROSITE" id="PS51910"/>
    </source>
</evidence>
<evidence type="ECO:0000313" key="4">
    <source>
        <dbReference type="EMBL" id="KAJ8962569.1"/>
    </source>
</evidence>
<evidence type="ECO:0000256" key="2">
    <source>
        <dbReference type="SAM" id="SignalP"/>
    </source>
</evidence>
<dbReference type="FunFam" id="3.10.50.10:FF:000001">
    <property type="entry name" value="Chitinase 3-like 1"/>
    <property type="match status" value="1"/>
</dbReference>
<organism evidence="4 5">
    <name type="scientific">Aromia moschata</name>
    <dbReference type="NCBI Taxonomy" id="1265417"/>
    <lineage>
        <taxon>Eukaryota</taxon>
        <taxon>Metazoa</taxon>
        <taxon>Ecdysozoa</taxon>
        <taxon>Arthropoda</taxon>
        <taxon>Hexapoda</taxon>
        <taxon>Insecta</taxon>
        <taxon>Pterygota</taxon>
        <taxon>Neoptera</taxon>
        <taxon>Endopterygota</taxon>
        <taxon>Coleoptera</taxon>
        <taxon>Polyphaga</taxon>
        <taxon>Cucujiformia</taxon>
        <taxon>Chrysomeloidea</taxon>
        <taxon>Cerambycidae</taxon>
        <taxon>Cerambycinae</taxon>
        <taxon>Callichromatini</taxon>
        <taxon>Aromia</taxon>
    </lineage>
</organism>
<proteinExistence type="predicted"/>
<dbReference type="Gene3D" id="3.20.20.80">
    <property type="entry name" value="Glycosidases"/>
    <property type="match status" value="1"/>
</dbReference>
<sequence length="383" mass="42382">MKVAQVLIFAIFAFISLSSVTAGKNVVCYFASWTVYRPGNGKFDVSNIDSSLCTHVLFGFIGLGEDYKVKILDSWESNDDYGYKGFEHLVGLKQSKPQLKVLVSMGGWNEGSDKYSQMAADPIKRQCSSNPWSILLSITDLMGLIWTGNTLVYETTNFVLLLKELKSALQPLGLLLTAAVTGGVTNMDVAYDVPGVSQALDMINVMVYDFHGAFDDYVGHVSPLYASSLDDTDEKKLLNADAGIQHWLDKGADPAKINFGIVTYGRSFTLADSNNTQLYAPIKGGGLAGPYTRQDGVLGYNEICELHSDWTYYWDDEQKVPHRISGDQWVGYDDENSVQLKAEYAMSKNLAGMMVWAFDTDDFLGICGSENYPLLRTINRVLN</sequence>
<dbReference type="GO" id="GO:0005576">
    <property type="term" value="C:extracellular region"/>
    <property type="evidence" value="ECO:0007669"/>
    <property type="project" value="TreeGrafter"/>
</dbReference>
<evidence type="ECO:0000313" key="5">
    <source>
        <dbReference type="Proteomes" id="UP001162162"/>
    </source>
</evidence>
<protein>
    <recommendedName>
        <fullName evidence="3">GH18 domain-containing protein</fullName>
    </recommendedName>
</protein>
<dbReference type="PANTHER" id="PTHR11177">
    <property type="entry name" value="CHITINASE"/>
    <property type="match status" value="1"/>
</dbReference>
<dbReference type="InterPro" id="IPR029070">
    <property type="entry name" value="Chitinase_insertion_sf"/>
</dbReference>
<dbReference type="InterPro" id="IPR050314">
    <property type="entry name" value="Glycosyl_Hydrlase_18"/>
</dbReference>
<feature type="signal peptide" evidence="2">
    <location>
        <begin position="1"/>
        <end position="23"/>
    </location>
</feature>
<dbReference type="GO" id="GO:0005975">
    <property type="term" value="P:carbohydrate metabolic process"/>
    <property type="evidence" value="ECO:0007669"/>
    <property type="project" value="InterPro"/>
</dbReference>
<reference evidence="4" key="1">
    <citation type="journal article" date="2023" name="Insect Mol. Biol.">
        <title>Genome sequencing provides insights into the evolution of gene families encoding plant cell wall-degrading enzymes in longhorned beetles.</title>
        <authorList>
            <person name="Shin N.R."/>
            <person name="Okamura Y."/>
            <person name="Kirsch R."/>
            <person name="Pauchet Y."/>
        </authorList>
    </citation>
    <scope>NUCLEOTIDE SEQUENCE</scope>
    <source>
        <strain evidence="4">AMC_N1</strain>
    </source>
</reference>
<accession>A0AAV8ZDN5</accession>
<name>A0AAV8ZDN5_9CUCU</name>
<dbReference type="GO" id="GO:0008061">
    <property type="term" value="F:chitin binding"/>
    <property type="evidence" value="ECO:0007669"/>
    <property type="project" value="InterPro"/>
</dbReference>
<dbReference type="SUPFAM" id="SSF51445">
    <property type="entry name" value="(Trans)glycosidases"/>
    <property type="match status" value="1"/>
</dbReference>
<dbReference type="InterPro" id="IPR001223">
    <property type="entry name" value="Glyco_hydro18_cat"/>
</dbReference>
<dbReference type="SMART" id="SM00636">
    <property type="entry name" value="Glyco_18"/>
    <property type="match status" value="1"/>
</dbReference>
<dbReference type="SUPFAM" id="SSF54556">
    <property type="entry name" value="Chitinase insertion domain"/>
    <property type="match status" value="1"/>
</dbReference>
<dbReference type="PANTHER" id="PTHR11177:SF360">
    <property type="entry name" value="CHITINASE 4-RELATED"/>
    <property type="match status" value="1"/>
</dbReference>
<gene>
    <name evidence="4" type="ORF">NQ318_000962</name>
</gene>
<keyword evidence="1" id="KW-1015">Disulfide bond</keyword>
<dbReference type="InterPro" id="IPR011583">
    <property type="entry name" value="Chitinase_II/V-like_cat"/>
</dbReference>
<dbReference type="GO" id="GO:0004568">
    <property type="term" value="F:chitinase activity"/>
    <property type="evidence" value="ECO:0007669"/>
    <property type="project" value="TreeGrafter"/>
</dbReference>
<evidence type="ECO:0000256" key="1">
    <source>
        <dbReference type="ARBA" id="ARBA00023157"/>
    </source>
</evidence>
<dbReference type="AlphaFoldDB" id="A0AAV8ZDN5"/>
<keyword evidence="5" id="KW-1185">Reference proteome</keyword>
<dbReference type="GO" id="GO:0006032">
    <property type="term" value="P:chitin catabolic process"/>
    <property type="evidence" value="ECO:0007669"/>
    <property type="project" value="TreeGrafter"/>
</dbReference>
<dbReference type="PROSITE" id="PS51910">
    <property type="entry name" value="GH18_2"/>
    <property type="match status" value="1"/>
</dbReference>
<comment type="caution">
    <text evidence="4">The sequence shown here is derived from an EMBL/GenBank/DDBJ whole genome shotgun (WGS) entry which is preliminary data.</text>
</comment>
<dbReference type="Pfam" id="PF00704">
    <property type="entry name" value="Glyco_hydro_18"/>
    <property type="match status" value="1"/>
</dbReference>
<keyword evidence="2" id="KW-0732">Signal</keyword>
<dbReference type="Proteomes" id="UP001162162">
    <property type="component" value="Unassembled WGS sequence"/>
</dbReference>
<dbReference type="EMBL" id="JAPWTK010000002">
    <property type="protein sequence ID" value="KAJ8962569.1"/>
    <property type="molecule type" value="Genomic_DNA"/>
</dbReference>
<dbReference type="Gene3D" id="3.10.50.10">
    <property type="match status" value="1"/>
</dbReference>
<dbReference type="CDD" id="cd02872">
    <property type="entry name" value="GH18_chitolectin_chitotriosidase"/>
    <property type="match status" value="1"/>
</dbReference>
<feature type="domain" description="GH18" evidence="3">
    <location>
        <begin position="24"/>
        <end position="383"/>
    </location>
</feature>